<comment type="caution">
    <text evidence="2">The sequence shown here is derived from an EMBL/GenBank/DDBJ whole genome shotgun (WGS) entry which is preliminary data.</text>
</comment>
<evidence type="ECO:0000313" key="2">
    <source>
        <dbReference type="EMBL" id="KEO73391.1"/>
    </source>
</evidence>
<dbReference type="RefSeq" id="WP_035075358.1">
    <property type="nucleotide sequence ID" value="NZ_JMIH01000022.1"/>
</dbReference>
<protein>
    <recommendedName>
        <fullName evidence="1">IPT/TIG domain-containing protein</fullName>
    </recommendedName>
</protein>
<sequence>MVFLYLISISCTIKEEPPLGLIVFSGIEPIHAVPGEKVQIYGEGFSTDINDLDVNLYGYKLRIENLTDTLVSVFIPEDIGHGNFRMSLFRQNYKMSSREYEIKDYNAPRIFGVEPFGASPGDTLTVFGEYFPSDPDEFKHFFPGYGRSDYYIP</sequence>
<dbReference type="InterPro" id="IPR002909">
    <property type="entry name" value="IPT_dom"/>
</dbReference>
<evidence type="ECO:0000259" key="1">
    <source>
        <dbReference type="Pfam" id="PF01833"/>
    </source>
</evidence>
<dbReference type="SUPFAM" id="SSF81296">
    <property type="entry name" value="E set domains"/>
    <property type="match status" value="1"/>
</dbReference>
<dbReference type="AlphaFoldDB" id="A0A074KTT7"/>
<dbReference type="OrthoDB" id="915083at2"/>
<feature type="domain" description="IPT/TIG" evidence="1">
    <location>
        <begin position="24"/>
        <end position="96"/>
    </location>
</feature>
<dbReference type="STRING" id="1048983.EL17_13700"/>
<dbReference type="InterPro" id="IPR013783">
    <property type="entry name" value="Ig-like_fold"/>
</dbReference>
<dbReference type="Gene3D" id="2.60.40.10">
    <property type="entry name" value="Immunoglobulins"/>
    <property type="match status" value="1"/>
</dbReference>
<organism evidence="2 3">
    <name type="scientific">Anditalea andensis</name>
    <dbReference type="NCBI Taxonomy" id="1048983"/>
    <lineage>
        <taxon>Bacteria</taxon>
        <taxon>Pseudomonadati</taxon>
        <taxon>Bacteroidota</taxon>
        <taxon>Cytophagia</taxon>
        <taxon>Cytophagales</taxon>
        <taxon>Cytophagaceae</taxon>
        <taxon>Anditalea</taxon>
    </lineage>
</organism>
<accession>A0A074KTT7</accession>
<proteinExistence type="predicted"/>
<dbReference type="Proteomes" id="UP000027821">
    <property type="component" value="Unassembled WGS sequence"/>
</dbReference>
<reference evidence="2 3" key="1">
    <citation type="submission" date="2014-04" db="EMBL/GenBank/DDBJ databases">
        <title>Characterization and application of a salt tolerant electro-active bacterium.</title>
        <authorList>
            <person name="Yang L."/>
            <person name="Wei S."/>
            <person name="Tay Q.X.M."/>
        </authorList>
    </citation>
    <scope>NUCLEOTIDE SEQUENCE [LARGE SCALE GENOMIC DNA]</scope>
    <source>
        <strain evidence="2 3">LY1</strain>
    </source>
</reference>
<keyword evidence="3" id="KW-1185">Reference proteome</keyword>
<dbReference type="EMBL" id="JMIH01000022">
    <property type="protein sequence ID" value="KEO73391.1"/>
    <property type="molecule type" value="Genomic_DNA"/>
</dbReference>
<name>A0A074KTT7_9BACT</name>
<evidence type="ECO:0000313" key="3">
    <source>
        <dbReference type="Proteomes" id="UP000027821"/>
    </source>
</evidence>
<gene>
    <name evidence="2" type="ORF">EL17_13700</name>
</gene>
<dbReference type="Pfam" id="PF01833">
    <property type="entry name" value="TIG"/>
    <property type="match status" value="1"/>
</dbReference>
<dbReference type="InterPro" id="IPR014756">
    <property type="entry name" value="Ig_E-set"/>
</dbReference>